<reference evidence="2 3" key="1">
    <citation type="submission" date="2020-10" db="EMBL/GenBank/DDBJ databases">
        <title>Phylogeny of dyella-like bacteria.</title>
        <authorList>
            <person name="Fu J."/>
        </authorList>
    </citation>
    <scope>NUCLEOTIDE SEQUENCE [LARGE SCALE GENOMIC DNA]</scope>
    <source>
        <strain evidence="2 3">BB4</strain>
    </source>
</reference>
<keyword evidence="1" id="KW-1133">Transmembrane helix</keyword>
<proteinExistence type="predicted"/>
<evidence type="ECO:0000313" key="3">
    <source>
        <dbReference type="Proteomes" id="UP001620408"/>
    </source>
</evidence>
<dbReference type="Proteomes" id="UP001620408">
    <property type="component" value="Unassembled WGS sequence"/>
</dbReference>
<accession>A0ABW8JZ01</accession>
<feature type="transmembrane region" description="Helical" evidence="1">
    <location>
        <begin position="41"/>
        <end position="59"/>
    </location>
</feature>
<gene>
    <name evidence="2" type="ORF">ISS97_00760</name>
</gene>
<evidence type="ECO:0000313" key="2">
    <source>
        <dbReference type="EMBL" id="MFK2915776.1"/>
    </source>
</evidence>
<protein>
    <recommendedName>
        <fullName evidence="4">DUF4760 domain-containing protein</fullName>
    </recommendedName>
</protein>
<dbReference type="EMBL" id="JADIKD010000004">
    <property type="protein sequence ID" value="MFK2915776.1"/>
    <property type="molecule type" value="Genomic_DNA"/>
</dbReference>
<name>A0ABW8JZ01_9GAMM</name>
<evidence type="ECO:0000256" key="1">
    <source>
        <dbReference type="SAM" id="Phobius"/>
    </source>
</evidence>
<keyword evidence="1" id="KW-0812">Transmembrane</keyword>
<comment type="caution">
    <text evidence="2">The sequence shown here is derived from an EMBL/GenBank/DDBJ whole genome shotgun (WGS) entry which is preliminary data.</text>
</comment>
<dbReference type="RefSeq" id="WP_379987279.1">
    <property type="nucleotide sequence ID" value="NZ_JADIKD010000004.1"/>
</dbReference>
<organism evidence="2 3">
    <name type="scientific">Dyella koreensis</name>
    <dbReference type="NCBI Taxonomy" id="311235"/>
    <lineage>
        <taxon>Bacteria</taxon>
        <taxon>Pseudomonadati</taxon>
        <taxon>Pseudomonadota</taxon>
        <taxon>Gammaproteobacteria</taxon>
        <taxon>Lysobacterales</taxon>
        <taxon>Rhodanobacteraceae</taxon>
        <taxon>Dyella</taxon>
    </lineage>
</organism>
<evidence type="ECO:0008006" key="4">
    <source>
        <dbReference type="Google" id="ProtNLM"/>
    </source>
</evidence>
<keyword evidence="3" id="KW-1185">Reference proteome</keyword>
<keyword evidence="1" id="KW-0472">Membrane</keyword>
<sequence>MRASQGVGAWLFTLLASLFLATLFAEALFNQALSPPDLAAWAFPFVGTLLGAFLAFKYLGMAEAVKREELRAGAINRAILVLVSQINYLSTVKTELFKDNGTSEQMSNLRALPNPPSSHIRQRVEELVFLVELGESGLVMELEREQRRYDDCLLHLNIRNDLLFDVIHPMVARAGIMGKPITMEQFRSVLGEMNYGRWEVATRNVCEAVPSSLESIPTLIEKLCDTGKKLFPRRKFIGTTDLPRE</sequence>